<evidence type="ECO:0000313" key="3">
    <source>
        <dbReference type="EMBL" id="CAB3396800.1"/>
    </source>
</evidence>
<evidence type="ECO:0000259" key="2">
    <source>
        <dbReference type="Pfam" id="PF00561"/>
    </source>
</evidence>
<dbReference type="SUPFAM" id="SSF53474">
    <property type="entry name" value="alpha/beta-Hydrolases"/>
    <property type="match status" value="1"/>
</dbReference>
<reference evidence="3 4" key="1">
    <citation type="submission" date="2020-04" db="EMBL/GenBank/DDBJ databases">
        <authorList>
            <person name="Laetsch R D."/>
            <person name="Stevens L."/>
            <person name="Kumar S."/>
            <person name="Blaxter L. M."/>
        </authorList>
    </citation>
    <scope>NUCLEOTIDE SEQUENCE [LARGE SCALE GENOMIC DNA]</scope>
</reference>
<dbReference type="PANTHER" id="PTHR42886">
    <property type="entry name" value="RE40534P-RELATED"/>
    <property type="match status" value="1"/>
</dbReference>
<dbReference type="GO" id="GO:0006654">
    <property type="term" value="P:phosphatidic acid biosynthetic process"/>
    <property type="evidence" value="ECO:0007669"/>
    <property type="project" value="TreeGrafter"/>
</dbReference>
<name>A0A8S1EAU2_9PELO</name>
<dbReference type="AlphaFoldDB" id="A0A8S1EAU2"/>
<dbReference type="InterPro" id="IPR000073">
    <property type="entry name" value="AB_hydrolase_1"/>
</dbReference>
<dbReference type="Pfam" id="PF00561">
    <property type="entry name" value="Abhydrolase_1"/>
    <property type="match status" value="1"/>
</dbReference>
<feature type="domain" description="AB hydrolase-1" evidence="2">
    <location>
        <begin position="71"/>
        <end position="318"/>
    </location>
</feature>
<proteinExistence type="inferred from homology"/>
<comment type="caution">
    <text evidence="3">The sequence shown here is derived from an EMBL/GenBank/DDBJ whole genome shotgun (WGS) entry which is preliminary data.</text>
</comment>
<dbReference type="GO" id="GO:0052689">
    <property type="term" value="F:carboxylic ester hydrolase activity"/>
    <property type="evidence" value="ECO:0007669"/>
    <property type="project" value="TreeGrafter"/>
</dbReference>
<dbReference type="GO" id="GO:0005739">
    <property type="term" value="C:mitochondrion"/>
    <property type="evidence" value="ECO:0007669"/>
    <property type="project" value="TreeGrafter"/>
</dbReference>
<dbReference type="Gene3D" id="3.40.50.1820">
    <property type="entry name" value="alpha/beta hydrolase"/>
    <property type="match status" value="1"/>
</dbReference>
<dbReference type="GO" id="GO:0055088">
    <property type="term" value="P:lipid homeostasis"/>
    <property type="evidence" value="ECO:0007669"/>
    <property type="project" value="TreeGrafter"/>
</dbReference>
<dbReference type="GO" id="GO:0005811">
    <property type="term" value="C:lipid droplet"/>
    <property type="evidence" value="ECO:0007669"/>
    <property type="project" value="TreeGrafter"/>
</dbReference>
<organism evidence="3 4">
    <name type="scientific">Caenorhabditis bovis</name>
    <dbReference type="NCBI Taxonomy" id="2654633"/>
    <lineage>
        <taxon>Eukaryota</taxon>
        <taxon>Metazoa</taxon>
        <taxon>Ecdysozoa</taxon>
        <taxon>Nematoda</taxon>
        <taxon>Chromadorea</taxon>
        <taxon>Rhabditida</taxon>
        <taxon>Rhabditina</taxon>
        <taxon>Rhabditomorpha</taxon>
        <taxon>Rhabditoidea</taxon>
        <taxon>Rhabditidae</taxon>
        <taxon>Peloderinae</taxon>
        <taxon>Caenorhabditis</taxon>
    </lineage>
</organism>
<evidence type="ECO:0000313" key="4">
    <source>
        <dbReference type="Proteomes" id="UP000494206"/>
    </source>
</evidence>
<dbReference type="Proteomes" id="UP000494206">
    <property type="component" value="Unassembled WGS sequence"/>
</dbReference>
<dbReference type="PANTHER" id="PTHR42886:SF43">
    <property type="entry name" value="ABHYDROLASE DOMAIN-CONTAINING PROTEIN ABHD-5.1-RELATED"/>
    <property type="match status" value="1"/>
</dbReference>
<sequence length="350" mass="39990">MSNESSQIEYPWFPFIGQMARMQKLEESERRIFASLGIEYVSRMIKIPFKNSEIYTISVQCDAPEKTLDHPIVLVHGFGAGVAMWGAAIRMFSKFQTVHAFDLLGFGRSSRPTFSTNHRDAENEMVESIEMWRNEMSINKMNLVAHSFGGYLATSYAIKYPSRVNKLVLADPWGFNEVNPTFEQNLSTTAKVISSVYLKFNPLALLRAVGSYGPSMMRRFRPDLREKYSDHVYDYVYLCNSQSPTGEAAFKSLAEKLAWAKEPMSKRFHGLDENLPVVFIHGQRSWIDWTSISDLISGRSNTDMMIIEEAGHHVYADNTSRFTEIVIESLRKGVQDDMNDSKREPVEVES</sequence>
<dbReference type="PRINTS" id="PR00111">
    <property type="entry name" value="ABHYDROLASE"/>
</dbReference>
<evidence type="ECO:0000256" key="1">
    <source>
        <dbReference type="ARBA" id="ARBA00038097"/>
    </source>
</evidence>
<gene>
    <name evidence="3" type="ORF">CBOVIS_LOCUS305</name>
</gene>
<dbReference type="InterPro" id="IPR029058">
    <property type="entry name" value="AB_hydrolase_fold"/>
</dbReference>
<dbReference type="EMBL" id="CADEPM010000001">
    <property type="protein sequence ID" value="CAB3396800.1"/>
    <property type="molecule type" value="Genomic_DNA"/>
</dbReference>
<dbReference type="OrthoDB" id="7457040at2759"/>
<keyword evidence="4" id="KW-1185">Reference proteome</keyword>
<accession>A0A8S1EAU2</accession>
<protein>
    <recommendedName>
        <fullName evidence="2">AB hydrolase-1 domain-containing protein</fullName>
    </recommendedName>
</protein>
<dbReference type="FunFam" id="3.40.50.1820:FF:000320">
    <property type="entry name" value="Abhydrolase domain-containing protein abhd-5.2"/>
    <property type="match status" value="1"/>
</dbReference>
<comment type="similarity">
    <text evidence="1">Belongs to the peptidase S33 family. ABHD4/ABHD5 subfamily.</text>
</comment>
<dbReference type="GO" id="GO:0042171">
    <property type="term" value="F:lysophosphatidic acid acyltransferase activity"/>
    <property type="evidence" value="ECO:0007669"/>
    <property type="project" value="TreeGrafter"/>
</dbReference>